<evidence type="ECO:0000259" key="2">
    <source>
        <dbReference type="Pfam" id="PF12867"/>
    </source>
</evidence>
<keyword evidence="1" id="KW-0732">Signal</keyword>
<evidence type="ECO:0000313" key="4">
    <source>
        <dbReference type="Proteomes" id="UP000192472"/>
    </source>
</evidence>
<dbReference type="InterPro" id="IPR034660">
    <property type="entry name" value="DinB/YfiT-like"/>
</dbReference>
<feature type="domain" description="DinB-like" evidence="2">
    <location>
        <begin position="38"/>
        <end position="192"/>
    </location>
</feature>
<dbReference type="Pfam" id="PF12867">
    <property type="entry name" value="DinB_2"/>
    <property type="match status" value="1"/>
</dbReference>
<keyword evidence="4" id="KW-1185">Reference proteome</keyword>
<dbReference type="SUPFAM" id="SSF109854">
    <property type="entry name" value="DinB/YfiT-like putative metalloenzymes"/>
    <property type="match status" value="1"/>
</dbReference>
<dbReference type="Gene3D" id="1.20.120.450">
    <property type="entry name" value="dinb family like domain"/>
    <property type="match status" value="1"/>
</dbReference>
<evidence type="ECO:0000313" key="3">
    <source>
        <dbReference type="EMBL" id="SMD33099.1"/>
    </source>
</evidence>
<accession>A0A1W2G8U5</accession>
<reference evidence="3 4" key="1">
    <citation type="submission" date="2017-04" db="EMBL/GenBank/DDBJ databases">
        <authorList>
            <person name="Afonso C.L."/>
            <person name="Miller P.J."/>
            <person name="Scott M.A."/>
            <person name="Spackman E."/>
            <person name="Goraichik I."/>
            <person name="Dimitrov K.M."/>
            <person name="Suarez D.L."/>
            <person name="Swayne D.E."/>
        </authorList>
    </citation>
    <scope>NUCLEOTIDE SEQUENCE [LARGE SCALE GENOMIC DNA]</scope>
    <source>
        <strain evidence="3 4">DSM 26133</strain>
    </source>
</reference>
<gene>
    <name evidence="3" type="ORF">SAMN04488029_1464</name>
</gene>
<feature type="chain" id="PRO_5012370931" evidence="1">
    <location>
        <begin position="23"/>
        <end position="204"/>
    </location>
</feature>
<dbReference type="STRING" id="692418.SAMN04488029_1464"/>
<feature type="signal peptide" evidence="1">
    <location>
        <begin position="1"/>
        <end position="22"/>
    </location>
</feature>
<name>A0A1W2G8U5_REIFA</name>
<dbReference type="OrthoDB" id="9807923at2"/>
<dbReference type="Proteomes" id="UP000192472">
    <property type="component" value="Unassembled WGS sequence"/>
</dbReference>
<dbReference type="InterPro" id="IPR024775">
    <property type="entry name" value="DinB-like"/>
</dbReference>
<organism evidence="3 4">
    <name type="scientific">Reichenbachiella faecimaris</name>
    <dbReference type="NCBI Taxonomy" id="692418"/>
    <lineage>
        <taxon>Bacteria</taxon>
        <taxon>Pseudomonadati</taxon>
        <taxon>Bacteroidota</taxon>
        <taxon>Cytophagia</taxon>
        <taxon>Cytophagales</taxon>
        <taxon>Reichenbachiellaceae</taxon>
        <taxon>Reichenbachiella</taxon>
    </lineage>
</organism>
<dbReference type="RefSeq" id="WP_084371778.1">
    <property type="nucleotide sequence ID" value="NZ_FWYF01000001.1"/>
</dbReference>
<proteinExistence type="predicted"/>
<sequence length="204" mass="23487">MKNFKTLLLIQALILFGLQTYAQQKLTKEEKNTAINHLKQSQSELLIAVKDLSEGQLNYKPSEDAWSIAETMEHIAISEKNIFGIVEMTLKTDPDPSKRSEVMMADEQLLAMITSRDQKVKTRPEFEPTNSFGSFQGSLDAFNMQRKSNIAFVKKTKEDLRNRYFDFPFGKVDAYQVVLFMSGHTQRHMKQIVEIIKSEEFPKA</sequence>
<dbReference type="AlphaFoldDB" id="A0A1W2G8U5"/>
<evidence type="ECO:0000256" key="1">
    <source>
        <dbReference type="SAM" id="SignalP"/>
    </source>
</evidence>
<protein>
    <submittedName>
        <fullName evidence="3">DinB superfamily protein</fullName>
    </submittedName>
</protein>
<dbReference type="EMBL" id="FWYF01000001">
    <property type="protein sequence ID" value="SMD33099.1"/>
    <property type="molecule type" value="Genomic_DNA"/>
</dbReference>